<feature type="compositionally biased region" description="Basic and acidic residues" evidence="1">
    <location>
        <begin position="154"/>
        <end position="164"/>
    </location>
</feature>
<evidence type="ECO:0000313" key="3">
    <source>
        <dbReference type="EMBL" id="GAA1221310.1"/>
    </source>
</evidence>
<comment type="caution">
    <text evidence="3">The sequence shown here is derived from an EMBL/GenBank/DDBJ whole genome shotgun (WGS) entry which is preliminary data.</text>
</comment>
<keyword evidence="4" id="KW-1185">Reference proteome</keyword>
<accession>A0ABP4GCY9</accession>
<dbReference type="Proteomes" id="UP001500467">
    <property type="component" value="Unassembled WGS sequence"/>
</dbReference>
<keyword evidence="2" id="KW-1133">Transmembrane helix</keyword>
<protein>
    <submittedName>
        <fullName evidence="3">Uncharacterized protein</fullName>
    </submittedName>
</protein>
<name>A0ABP4GCY9_9PSEU</name>
<dbReference type="InterPro" id="IPR047958">
    <property type="entry name" value="B-4DMT-like"/>
</dbReference>
<feature type="transmembrane region" description="Helical" evidence="2">
    <location>
        <begin position="101"/>
        <end position="123"/>
    </location>
</feature>
<sequence length="264" mass="26747">MPHWVLRALGMSVLHAAATVALAKIAVFQPGETTLARAAAIALLVGAAALWGALDGWSRRPDGGRTWFIAGLVAGPAAGVLSVIGKAVLVDRTGVSELGAALTSGAAFTALLVLAPAALGLFVGSRLPRPGADLDADPDEEGSPNKSSGLRTRTGRDDTARDDTAPGTGRGRGRRSRRRASASPASTGTAAGSAAATGSAAPAGSVAPTPAGRDERNETVLLAKPRPDRRPRPTPRLRARRGDRDSTGDDRDTGNGDTGDDTGD</sequence>
<gene>
    <name evidence="3" type="ORF">GCM10009675_50190</name>
</gene>
<feature type="compositionally biased region" description="Low complexity" evidence="1">
    <location>
        <begin position="181"/>
        <end position="211"/>
    </location>
</feature>
<dbReference type="RefSeq" id="WP_253859695.1">
    <property type="nucleotide sequence ID" value="NZ_BAAALM010000022.1"/>
</dbReference>
<organism evidence="3 4">
    <name type="scientific">Prauserella alba</name>
    <dbReference type="NCBI Taxonomy" id="176898"/>
    <lineage>
        <taxon>Bacteria</taxon>
        <taxon>Bacillati</taxon>
        <taxon>Actinomycetota</taxon>
        <taxon>Actinomycetes</taxon>
        <taxon>Pseudonocardiales</taxon>
        <taxon>Pseudonocardiaceae</taxon>
        <taxon>Prauserella</taxon>
    </lineage>
</organism>
<evidence type="ECO:0000313" key="4">
    <source>
        <dbReference type="Proteomes" id="UP001500467"/>
    </source>
</evidence>
<feature type="compositionally biased region" description="Basic residues" evidence="1">
    <location>
        <begin position="171"/>
        <end position="180"/>
    </location>
</feature>
<feature type="transmembrane region" description="Helical" evidence="2">
    <location>
        <begin position="66"/>
        <end position="89"/>
    </location>
</feature>
<feature type="region of interest" description="Disordered" evidence="1">
    <location>
        <begin position="132"/>
        <end position="264"/>
    </location>
</feature>
<keyword evidence="2" id="KW-0472">Membrane</keyword>
<keyword evidence="2" id="KW-0812">Transmembrane</keyword>
<evidence type="ECO:0000256" key="1">
    <source>
        <dbReference type="SAM" id="MobiDB-lite"/>
    </source>
</evidence>
<proteinExistence type="predicted"/>
<dbReference type="EMBL" id="BAAALM010000022">
    <property type="protein sequence ID" value="GAA1221310.1"/>
    <property type="molecule type" value="Genomic_DNA"/>
</dbReference>
<feature type="compositionally biased region" description="Basic and acidic residues" evidence="1">
    <location>
        <begin position="240"/>
        <end position="254"/>
    </location>
</feature>
<reference evidence="4" key="1">
    <citation type="journal article" date="2019" name="Int. J. Syst. Evol. Microbiol.">
        <title>The Global Catalogue of Microorganisms (GCM) 10K type strain sequencing project: providing services to taxonomists for standard genome sequencing and annotation.</title>
        <authorList>
            <consortium name="The Broad Institute Genomics Platform"/>
            <consortium name="The Broad Institute Genome Sequencing Center for Infectious Disease"/>
            <person name="Wu L."/>
            <person name="Ma J."/>
        </authorList>
    </citation>
    <scope>NUCLEOTIDE SEQUENCE [LARGE SCALE GENOMIC DNA]</scope>
    <source>
        <strain evidence="4">JCM 13022</strain>
    </source>
</reference>
<evidence type="ECO:0000256" key="2">
    <source>
        <dbReference type="SAM" id="Phobius"/>
    </source>
</evidence>
<feature type="transmembrane region" description="Helical" evidence="2">
    <location>
        <begin position="33"/>
        <end position="54"/>
    </location>
</feature>
<dbReference type="NCBIfam" id="NF037996">
    <property type="entry name" value="B-4DMT"/>
    <property type="match status" value="1"/>
</dbReference>